<dbReference type="GO" id="GO:0005858">
    <property type="term" value="C:axonemal dynein complex"/>
    <property type="evidence" value="ECO:0007669"/>
    <property type="project" value="InterPro"/>
</dbReference>
<dbReference type="OrthoDB" id="10260459at2759"/>
<keyword evidence="1 2" id="KW-0175">Coiled coil</keyword>
<dbReference type="PANTHER" id="PTHR21625">
    <property type="entry name" value="NYD-SP28 PROTEIN"/>
    <property type="match status" value="1"/>
</dbReference>
<dbReference type="Proteomes" id="UP000239899">
    <property type="component" value="Unassembled WGS sequence"/>
</dbReference>
<dbReference type="InterPro" id="IPR039750">
    <property type="entry name" value="DRC1/DRC2"/>
</dbReference>
<dbReference type="GO" id="GO:0060285">
    <property type="term" value="P:cilium-dependent cell motility"/>
    <property type="evidence" value="ECO:0007669"/>
    <property type="project" value="TreeGrafter"/>
</dbReference>
<dbReference type="GO" id="GO:0003352">
    <property type="term" value="P:regulation of cilium movement"/>
    <property type="evidence" value="ECO:0007669"/>
    <property type="project" value="TreeGrafter"/>
</dbReference>
<feature type="compositionally biased region" description="Polar residues" evidence="3">
    <location>
        <begin position="517"/>
        <end position="527"/>
    </location>
</feature>
<evidence type="ECO:0000313" key="5">
    <source>
        <dbReference type="EMBL" id="PRW34067.1"/>
    </source>
</evidence>
<dbReference type="STRING" id="3076.A0A2P6TIG0"/>
<gene>
    <name evidence="5" type="ORF">C2E21_7465</name>
</gene>
<feature type="region of interest" description="Disordered" evidence="3">
    <location>
        <begin position="701"/>
        <end position="731"/>
    </location>
</feature>
<dbReference type="AlphaFoldDB" id="A0A2P6TIG0"/>
<name>A0A2P6TIG0_CHLSO</name>
<protein>
    <submittedName>
        <fullName evidence="5">Dynein regulatory complex 1 isoform A</fullName>
    </submittedName>
</protein>
<feature type="region of interest" description="Disordered" evidence="3">
    <location>
        <begin position="500"/>
        <end position="537"/>
    </location>
</feature>
<comment type="caution">
    <text evidence="5">The sequence shown here is derived from an EMBL/GenBank/DDBJ whole genome shotgun (WGS) entry which is preliminary data.</text>
</comment>
<dbReference type="InterPro" id="IPR039505">
    <property type="entry name" value="DRC1/2_N"/>
</dbReference>
<evidence type="ECO:0000313" key="6">
    <source>
        <dbReference type="Proteomes" id="UP000239899"/>
    </source>
</evidence>
<dbReference type="EMBL" id="LHPG02000015">
    <property type="protein sequence ID" value="PRW34067.1"/>
    <property type="molecule type" value="Genomic_DNA"/>
</dbReference>
<keyword evidence="6" id="KW-1185">Reference proteome</keyword>
<feature type="compositionally biased region" description="Low complexity" evidence="3">
    <location>
        <begin position="650"/>
        <end position="668"/>
    </location>
</feature>
<feature type="region of interest" description="Disordered" evidence="3">
    <location>
        <begin position="425"/>
        <end position="451"/>
    </location>
</feature>
<feature type="region of interest" description="Disordered" evidence="3">
    <location>
        <begin position="34"/>
        <end position="93"/>
    </location>
</feature>
<evidence type="ECO:0000256" key="3">
    <source>
        <dbReference type="SAM" id="MobiDB-lite"/>
    </source>
</evidence>
<evidence type="ECO:0000256" key="2">
    <source>
        <dbReference type="SAM" id="Coils"/>
    </source>
</evidence>
<accession>A0A2P6TIG0</accession>
<feature type="compositionally biased region" description="Low complexity" evidence="3">
    <location>
        <begin position="701"/>
        <end position="713"/>
    </location>
</feature>
<evidence type="ECO:0000256" key="1">
    <source>
        <dbReference type="ARBA" id="ARBA00023054"/>
    </source>
</evidence>
<feature type="coiled-coil region" evidence="2">
    <location>
        <begin position="244"/>
        <end position="329"/>
    </location>
</feature>
<organism evidence="5 6">
    <name type="scientific">Chlorella sorokiniana</name>
    <name type="common">Freshwater green alga</name>
    <dbReference type="NCBI Taxonomy" id="3076"/>
    <lineage>
        <taxon>Eukaryota</taxon>
        <taxon>Viridiplantae</taxon>
        <taxon>Chlorophyta</taxon>
        <taxon>core chlorophytes</taxon>
        <taxon>Trebouxiophyceae</taxon>
        <taxon>Chlorellales</taxon>
        <taxon>Chlorellaceae</taxon>
        <taxon>Chlorella clade</taxon>
        <taxon>Chlorella</taxon>
    </lineage>
</organism>
<feature type="domain" description="Dynein regulatory complex protein 1/2 N-terminal" evidence="4">
    <location>
        <begin position="111"/>
        <end position="209"/>
    </location>
</feature>
<feature type="compositionally biased region" description="Low complexity" evidence="3">
    <location>
        <begin position="68"/>
        <end position="80"/>
    </location>
</feature>
<feature type="region of interest" description="Disordered" evidence="3">
    <location>
        <begin position="628"/>
        <end position="670"/>
    </location>
</feature>
<dbReference type="PANTHER" id="PTHR21625:SF1">
    <property type="entry name" value="DYNEIN REGULATORY COMPLEX PROTEIN 1"/>
    <property type="match status" value="1"/>
</dbReference>
<evidence type="ECO:0000259" key="4">
    <source>
        <dbReference type="Pfam" id="PF14772"/>
    </source>
</evidence>
<proteinExistence type="predicted"/>
<reference evidence="5 6" key="1">
    <citation type="journal article" date="2018" name="Plant J.">
        <title>Genome sequences of Chlorella sorokiniana UTEX 1602 and Micractinium conductrix SAG 241.80: implications to maltose excretion by a green alga.</title>
        <authorList>
            <person name="Arriola M.B."/>
            <person name="Velmurugan N."/>
            <person name="Zhang Y."/>
            <person name="Plunkett M.H."/>
            <person name="Hondzo H."/>
            <person name="Barney B.M."/>
        </authorList>
    </citation>
    <scope>NUCLEOTIDE SEQUENCE [LARGE SCALE GENOMIC DNA]</scope>
    <source>
        <strain evidence="6">UTEX 1602</strain>
    </source>
</reference>
<dbReference type="GO" id="GO:0070286">
    <property type="term" value="P:axonemal dynein complex assembly"/>
    <property type="evidence" value="ECO:0007669"/>
    <property type="project" value="InterPro"/>
</dbReference>
<sequence>MASSAFNWDEEKARERRIVERRERVEERLRLQRTKQGKRALVGGKCMPTSPPLMLNSRPLCHRAAGGSSSPQPAEQAAPARGNEQAARSASTVAELHAAAAAQVEAVRAGAEQRTEVHRDACDAEEAALRDEVAAEAEASRHENRAIDLQWEHLQAVAAPQELHAGILAVNAHCGRMLEAKDRTLAAARALLARRDDQYTRLLQLQSEETDGLIAAMHEVAERCRAGQEAELEAAETAYLQEFMEAYLAACEAYEDELERLRGEGVAEHAALKRKLEGEVAALEAHLDGVKAAYALNADKLDYNYRVLVEREKESKEALVQQKRKITRQWEVLNRLKKRYAALDARAAADNSRLSDEYQARAAAYYAVTRAFNQLQSKFRHFKAVDLARLEQVRAMKEEELGELLDQLLQAEHFISTFVAGLPTGSQSAETSDSSSGRGSGSYGGSDHDEVGNGSLGLELVGRAVTLEPLAAAAAAAAFGPGREPGEVVALPAGEAAGDAGGLIPAFHPGRPDGRQDTQQAPSSIRAEQQGERSEADVDAAICGIEPLAWQELSVSADSGALSLLLPGASTAANAMQATKLRQLLAQVPAGADGRLHADAVARSLGLQHQATVAALQRLYAGAGERVEQGACPSPSTDLAASIQPRPPTAKGAAAEGSSSDGSVDGNAGEQGTFSLEQVERGMARLLQLLAHSSSSKAAAAAAGGAEQQPANGCVTNRTSASAPAGPQPTSKQYWQARADAVLPPCVACAWALLERQAGHQFATLQGRTATADEVLALRQENERLKASLAEALNNPMNKQLQLPPTLLLR</sequence>
<dbReference type="Pfam" id="PF14772">
    <property type="entry name" value="NYD-SP28"/>
    <property type="match status" value="1"/>
</dbReference>
<feature type="compositionally biased region" description="Polar residues" evidence="3">
    <location>
        <begin position="714"/>
        <end position="731"/>
    </location>
</feature>